<organism evidence="1 2">
    <name type="scientific">Olsenella uli (strain ATCC 49627 / DSM 7084 / CCUG 31166 / CIP 109912 / JCM 12494 / LMG 11480 / NCIMB 702895 / VPI D76D-27C)</name>
    <name type="common">Lactobacillus uli</name>
    <dbReference type="NCBI Taxonomy" id="633147"/>
    <lineage>
        <taxon>Bacteria</taxon>
        <taxon>Bacillati</taxon>
        <taxon>Actinomycetota</taxon>
        <taxon>Coriobacteriia</taxon>
        <taxon>Coriobacteriales</taxon>
        <taxon>Atopobiaceae</taxon>
        <taxon>Olsenella</taxon>
    </lineage>
</organism>
<evidence type="ECO:0000313" key="1">
    <source>
        <dbReference type="EMBL" id="ADK68167.1"/>
    </source>
</evidence>
<reference evidence="1 2" key="1">
    <citation type="journal article" date="2010" name="Stand. Genomic Sci.">
        <title>Complete genome sequence of Olsenella uli type strain (VPI D76D-27C).</title>
        <authorList>
            <person name="Goker M."/>
            <person name="Held B."/>
            <person name="Lucas S."/>
            <person name="Nolan M."/>
            <person name="Yasawong M."/>
            <person name="Glavina Del Rio T."/>
            <person name="Tice H."/>
            <person name="Cheng J.F."/>
            <person name="Bruce D."/>
            <person name="Detter J.C."/>
            <person name="Tapia R."/>
            <person name="Han C."/>
            <person name="Goodwin L."/>
            <person name="Pitluck S."/>
            <person name="Liolios K."/>
            <person name="Ivanova N."/>
            <person name="Mavromatis K."/>
            <person name="Mikhailova N."/>
            <person name="Pati A."/>
            <person name="Chen A."/>
            <person name="Palaniappan K."/>
            <person name="Land M."/>
            <person name="Hauser L."/>
            <person name="Chang Y.J."/>
            <person name="Jeffries C.D."/>
            <person name="Rohde M."/>
            <person name="Sikorski J."/>
            <person name="Pukall R."/>
            <person name="Woyke T."/>
            <person name="Bristow J."/>
            <person name="Eisen J.A."/>
            <person name="Markowitz V."/>
            <person name="Hugenholtz P."/>
            <person name="Kyrpides N.C."/>
            <person name="Klenk H.P."/>
            <person name="Lapidus A."/>
        </authorList>
    </citation>
    <scope>NUCLEOTIDE SEQUENCE [LARGE SCALE GENOMIC DNA]</scope>
    <source>
        <strain evidence="2">ATCC 49627 / DSM 7084 / CIP 109912 / JCM 12494 / NCIMB 702895 / VPI D76D-27C</strain>
    </source>
</reference>
<accession>E1QVL4</accession>
<dbReference type="PATRIC" id="fig|633147.7.peg.487"/>
<dbReference type="EMBL" id="CP002106">
    <property type="protein sequence ID" value="ADK68167.1"/>
    <property type="molecule type" value="Genomic_DNA"/>
</dbReference>
<protein>
    <submittedName>
        <fullName evidence="1">Uncharacterized protein</fullName>
    </submittedName>
</protein>
<dbReference type="AlphaFoldDB" id="E1QVL4"/>
<dbReference type="Proteomes" id="UP000000333">
    <property type="component" value="Chromosome"/>
</dbReference>
<keyword evidence="2" id="KW-1185">Reference proteome</keyword>
<dbReference type="STRING" id="633147.Olsu_1057"/>
<dbReference type="GeneID" id="78512477"/>
<name>E1QVL4_OLSUV</name>
<gene>
    <name evidence="1" type="ordered locus">Olsu_1057</name>
</gene>
<evidence type="ECO:0000313" key="2">
    <source>
        <dbReference type="Proteomes" id="UP000000333"/>
    </source>
</evidence>
<dbReference type="HOGENOM" id="CLU_1684794_0_0_11"/>
<proteinExistence type="predicted"/>
<sequence>MSRTRRTAIVATLLTLLCAGALYGLYLRHLGEVQRESERLESFRREFRPLLDRARSIMDDTADPPSSEELDGALAGRNRFYPEFYPEVTRPEVEWLELTDADVNGDEAALSVSYVIGYYGPDGSRVDWFESRDVETWHARRRDGRWVVYQVDAPLG</sequence>
<dbReference type="KEGG" id="ols:Olsu_1057"/>
<dbReference type="RefSeq" id="WP_013251919.1">
    <property type="nucleotide sequence ID" value="NC_014363.1"/>
</dbReference>